<dbReference type="InterPro" id="IPR052063">
    <property type="entry name" value="Polysaccharide_Lyase_1"/>
</dbReference>
<sequence>MKKLIWSGMLCLMTWPILYAQHIAAFPGAEGGGMYTTGGRAGAVYYVNTLVDEDRGDAKTKEGSLRWCLRQDGAKTILFKVGGTIWLQQRLSIDKGNLTIAGQSAPGGGITLAGNPVSVDADNLIIRFIRFRMGDLQLVGRESDGADALGGRQRQHIIVDHCSISWSTDECASFYDNKNFTMQWCIVSESLRLSGHSKGPHGYGAIWGGVQATFHHNLLAHHDSRTPRLGPGARYAGQDTTDIRNNVIYNWNGNGAYGGEAMCVNIVNNFYKPGPATGKNIKDRIIAINAKTEEQPFPSIKDVWGKYFVNGNLLAHNPRISSDNWQGVRIVGEQTQAGIRLDKEIPVQGTIRTHDAQTAYEKVLTYGGNCYVRDAVDQRIITETRKGTATFRGKSIHNGEGGKWKSLQYPRKGLLDSQQDTNPYPANSYGAWPILSAGVAVQDSDRDGIPDGWLERHYPGKKAKDLNEAGYTYLEEYLNELVLPITEGQI</sequence>
<evidence type="ECO:0000313" key="5">
    <source>
        <dbReference type="Proteomes" id="UP000250831"/>
    </source>
</evidence>
<dbReference type="OrthoDB" id="8737820at2"/>
<dbReference type="InterPro" id="IPR012334">
    <property type="entry name" value="Pectin_lyas_fold"/>
</dbReference>
<keyword evidence="3" id="KW-0732">Signal</keyword>
<evidence type="ECO:0000256" key="1">
    <source>
        <dbReference type="ARBA" id="ARBA00022723"/>
    </source>
</evidence>
<keyword evidence="2" id="KW-0325">Glycoprotein</keyword>
<dbReference type="AlphaFoldDB" id="A0A363P100"/>
<dbReference type="SUPFAM" id="SSF51126">
    <property type="entry name" value="Pectin lyase-like"/>
    <property type="match status" value="1"/>
</dbReference>
<dbReference type="RefSeq" id="WP_108632961.1">
    <property type="nucleotide sequence ID" value="NZ_QCXX01000001.1"/>
</dbReference>
<organism evidence="4 5">
    <name type="scientific">Sphingobacterium athyrii</name>
    <dbReference type="NCBI Taxonomy" id="2152717"/>
    <lineage>
        <taxon>Bacteria</taxon>
        <taxon>Pseudomonadati</taxon>
        <taxon>Bacteroidota</taxon>
        <taxon>Sphingobacteriia</taxon>
        <taxon>Sphingobacteriales</taxon>
        <taxon>Sphingobacteriaceae</taxon>
        <taxon>Sphingobacterium</taxon>
    </lineage>
</organism>
<evidence type="ECO:0000256" key="2">
    <source>
        <dbReference type="ARBA" id="ARBA00023180"/>
    </source>
</evidence>
<keyword evidence="5" id="KW-1185">Reference proteome</keyword>
<dbReference type="InterPro" id="IPR011050">
    <property type="entry name" value="Pectin_lyase_fold/virulence"/>
</dbReference>
<dbReference type="PANTHER" id="PTHR42970:SF1">
    <property type="entry name" value="PECTATE LYASE C-RELATED"/>
    <property type="match status" value="1"/>
</dbReference>
<dbReference type="Proteomes" id="UP000250831">
    <property type="component" value="Unassembled WGS sequence"/>
</dbReference>
<gene>
    <name evidence="4" type="ORF">DCO56_05760</name>
</gene>
<evidence type="ECO:0000313" key="4">
    <source>
        <dbReference type="EMBL" id="PUV26677.1"/>
    </source>
</evidence>
<dbReference type="EMBL" id="QCXX01000001">
    <property type="protein sequence ID" value="PUV26677.1"/>
    <property type="molecule type" value="Genomic_DNA"/>
</dbReference>
<dbReference type="Gene3D" id="2.160.20.10">
    <property type="entry name" value="Single-stranded right-handed beta-helix, Pectin lyase-like"/>
    <property type="match status" value="1"/>
</dbReference>
<keyword evidence="1" id="KW-0479">Metal-binding</keyword>
<dbReference type="GO" id="GO:0046872">
    <property type="term" value="F:metal ion binding"/>
    <property type="evidence" value="ECO:0007669"/>
    <property type="project" value="UniProtKB-KW"/>
</dbReference>
<protein>
    <submittedName>
        <fullName evidence="4">Pectate lyase</fullName>
    </submittedName>
</protein>
<accession>A0A363P100</accession>
<dbReference type="PANTHER" id="PTHR42970">
    <property type="entry name" value="PECTATE LYASE C-RELATED"/>
    <property type="match status" value="1"/>
</dbReference>
<feature type="signal peptide" evidence="3">
    <location>
        <begin position="1"/>
        <end position="20"/>
    </location>
</feature>
<evidence type="ECO:0000256" key="3">
    <source>
        <dbReference type="SAM" id="SignalP"/>
    </source>
</evidence>
<keyword evidence="4" id="KW-0456">Lyase</keyword>
<comment type="caution">
    <text evidence="4">The sequence shown here is derived from an EMBL/GenBank/DDBJ whole genome shotgun (WGS) entry which is preliminary data.</text>
</comment>
<reference evidence="4 5" key="1">
    <citation type="submission" date="2018-04" db="EMBL/GenBank/DDBJ databases">
        <title>Sphingobacterium sp. M46 Genome.</title>
        <authorList>
            <person name="Cheng J."/>
            <person name="Li Y."/>
        </authorList>
    </citation>
    <scope>NUCLEOTIDE SEQUENCE [LARGE SCALE GENOMIC DNA]</scope>
    <source>
        <strain evidence="4 5">M46</strain>
    </source>
</reference>
<feature type="chain" id="PRO_5016670055" evidence="3">
    <location>
        <begin position="21"/>
        <end position="490"/>
    </location>
</feature>
<proteinExistence type="predicted"/>
<dbReference type="GO" id="GO:0016829">
    <property type="term" value="F:lyase activity"/>
    <property type="evidence" value="ECO:0007669"/>
    <property type="project" value="UniProtKB-KW"/>
</dbReference>
<name>A0A363P100_9SPHI</name>